<proteinExistence type="predicted"/>
<dbReference type="Proteomes" id="UP000292958">
    <property type="component" value="Unassembled WGS sequence"/>
</dbReference>
<protein>
    <submittedName>
        <fullName evidence="1">Uncharacterized protein</fullName>
    </submittedName>
</protein>
<dbReference type="EMBL" id="SHKW01000001">
    <property type="protein sequence ID" value="RZU42709.1"/>
    <property type="molecule type" value="Genomic_DNA"/>
</dbReference>
<reference evidence="1 2" key="1">
    <citation type="submission" date="2019-02" db="EMBL/GenBank/DDBJ databases">
        <title>Genomic Encyclopedia of Archaeal and Bacterial Type Strains, Phase II (KMG-II): from individual species to whole genera.</title>
        <authorList>
            <person name="Goeker M."/>
        </authorList>
    </citation>
    <scope>NUCLEOTIDE SEQUENCE [LARGE SCALE GENOMIC DNA]</scope>
    <source>
        <strain evidence="1 2">DSM 18101</strain>
    </source>
</reference>
<sequence length="133" mass="15428">MGTLRWTDGHGKEVSRQTNLTINIEDFKGTPGYPWLVIAANRHLSVDVLEMWLRVEGENYERSRSWIARRRWMFEDPNNVNKPGSKPNADGKDARAIAIMRENPKMSVRALARLLSKSGIRRGKDWVLRHRCD</sequence>
<comment type="caution">
    <text evidence="1">The sequence shown here is derived from an EMBL/GenBank/DDBJ whole genome shotgun (WGS) entry which is preliminary data.</text>
</comment>
<evidence type="ECO:0000313" key="1">
    <source>
        <dbReference type="EMBL" id="RZU42709.1"/>
    </source>
</evidence>
<dbReference type="AlphaFoldDB" id="A0A4Q7YZT1"/>
<keyword evidence="2" id="KW-1185">Reference proteome</keyword>
<evidence type="ECO:0000313" key="2">
    <source>
        <dbReference type="Proteomes" id="UP000292958"/>
    </source>
</evidence>
<dbReference type="OrthoDB" id="122730at2"/>
<accession>A0A4Q7YZT1</accession>
<organism evidence="1 2">
    <name type="scientific">Edaphobacter modestus</name>
    <dbReference type="NCBI Taxonomy" id="388466"/>
    <lineage>
        <taxon>Bacteria</taxon>
        <taxon>Pseudomonadati</taxon>
        <taxon>Acidobacteriota</taxon>
        <taxon>Terriglobia</taxon>
        <taxon>Terriglobales</taxon>
        <taxon>Acidobacteriaceae</taxon>
        <taxon>Edaphobacter</taxon>
    </lineage>
</organism>
<gene>
    <name evidence="1" type="ORF">BDD14_4301</name>
</gene>
<dbReference type="RefSeq" id="WP_130420708.1">
    <property type="nucleotide sequence ID" value="NZ_SHKW01000001.1"/>
</dbReference>
<name>A0A4Q7YZT1_9BACT</name>